<keyword evidence="3" id="KW-1185">Reference proteome</keyword>
<gene>
    <name evidence="2" type="ORF">HLH34_18710</name>
</gene>
<sequence length="100" mass="11900">MMLERRERSLLSATWQAGWGCLPPPRDGLDARKNGRRSEERRRGRARKLLFKIERHEISQPARKERPRRRGVRIAIITKMKYGVQQFWQTLLDGPMVFIT</sequence>
<protein>
    <submittedName>
        <fullName evidence="2">Uncharacterized protein</fullName>
    </submittedName>
</protein>
<feature type="region of interest" description="Disordered" evidence="1">
    <location>
        <begin position="24"/>
        <end position="44"/>
    </location>
</feature>
<evidence type="ECO:0000313" key="2">
    <source>
        <dbReference type="EMBL" id="MBB2191966.1"/>
    </source>
</evidence>
<feature type="compositionally biased region" description="Basic and acidic residues" evidence="1">
    <location>
        <begin position="27"/>
        <end position="42"/>
    </location>
</feature>
<accession>A0A7W4JW14</accession>
<evidence type="ECO:0000256" key="1">
    <source>
        <dbReference type="SAM" id="MobiDB-lite"/>
    </source>
</evidence>
<evidence type="ECO:0000313" key="3">
    <source>
        <dbReference type="Proteomes" id="UP000555756"/>
    </source>
</evidence>
<proteinExistence type="predicted"/>
<name>A0A7W4JW14_9PROT</name>
<dbReference type="EMBL" id="JABEQF010000032">
    <property type="protein sequence ID" value="MBB2191966.1"/>
    <property type="molecule type" value="Genomic_DNA"/>
</dbReference>
<dbReference type="RefSeq" id="WP_183121074.1">
    <property type="nucleotide sequence ID" value="NZ_JABEQF010000032.1"/>
</dbReference>
<dbReference type="Proteomes" id="UP000555756">
    <property type="component" value="Unassembled WGS sequence"/>
</dbReference>
<comment type="caution">
    <text evidence="2">The sequence shown here is derived from an EMBL/GenBank/DDBJ whole genome shotgun (WGS) entry which is preliminary data.</text>
</comment>
<reference evidence="2 3" key="1">
    <citation type="submission" date="2020-04" db="EMBL/GenBank/DDBJ databases">
        <title>Description of novel Gluconacetobacter.</title>
        <authorList>
            <person name="Sombolestani A."/>
        </authorList>
    </citation>
    <scope>NUCLEOTIDE SEQUENCE [LARGE SCALE GENOMIC DNA]</scope>
    <source>
        <strain evidence="2 3">LMG 21311</strain>
    </source>
</reference>
<organism evidence="2 3">
    <name type="scientific">Gluconacetobacter azotocaptans</name>
    <dbReference type="NCBI Taxonomy" id="142834"/>
    <lineage>
        <taxon>Bacteria</taxon>
        <taxon>Pseudomonadati</taxon>
        <taxon>Pseudomonadota</taxon>
        <taxon>Alphaproteobacteria</taxon>
        <taxon>Acetobacterales</taxon>
        <taxon>Acetobacteraceae</taxon>
        <taxon>Gluconacetobacter</taxon>
    </lineage>
</organism>
<dbReference type="AlphaFoldDB" id="A0A7W4JW14"/>